<dbReference type="CDD" id="cd06170">
    <property type="entry name" value="LuxR_C_like"/>
    <property type="match status" value="1"/>
</dbReference>
<dbReference type="InterPro" id="IPR000792">
    <property type="entry name" value="Tscrpt_reg_LuxR_C"/>
</dbReference>
<dbReference type="SUPFAM" id="SSF52172">
    <property type="entry name" value="CheY-like"/>
    <property type="match status" value="1"/>
</dbReference>
<dbReference type="InterPro" id="IPR016032">
    <property type="entry name" value="Sig_transdc_resp-reg_C-effctor"/>
</dbReference>
<dbReference type="Pfam" id="PF00072">
    <property type="entry name" value="Response_reg"/>
    <property type="match status" value="1"/>
</dbReference>
<protein>
    <submittedName>
        <fullName evidence="6">Response regulator</fullName>
    </submittedName>
</protein>
<dbReference type="PANTHER" id="PTHR43214">
    <property type="entry name" value="TWO-COMPONENT RESPONSE REGULATOR"/>
    <property type="match status" value="1"/>
</dbReference>
<keyword evidence="7" id="KW-1185">Reference proteome</keyword>
<sequence length="207" mass="22297">MKIRIILADSQPLAIAGARHFLASVNTIDIVGTARNSGEVVEQLDRVACDILISEYSMPNGNYGDGLAYFSFLKRRYPNLKIIVYTTVDVPSLLAEIARIGICSVVSKASDMEQLILAINTVLAGNTHFPKLPAVRKPDSGRLSAKEAEVIRLFASGLTIAEISHRLSRSKKTISSHKSNAKQKLGIGSDAGLFSSLCMPSAFSAAY</sequence>
<dbReference type="InterPro" id="IPR039420">
    <property type="entry name" value="WalR-like"/>
</dbReference>
<dbReference type="PRINTS" id="PR00038">
    <property type="entry name" value="HTHLUXR"/>
</dbReference>
<dbReference type="InterPro" id="IPR058245">
    <property type="entry name" value="NreC/VraR/RcsB-like_REC"/>
</dbReference>
<evidence type="ECO:0000313" key="7">
    <source>
        <dbReference type="Proteomes" id="UP000434209"/>
    </source>
</evidence>
<dbReference type="Gene3D" id="3.40.50.2300">
    <property type="match status" value="1"/>
</dbReference>
<dbReference type="SMART" id="SM00448">
    <property type="entry name" value="REC"/>
    <property type="match status" value="1"/>
</dbReference>
<feature type="domain" description="Response regulatory" evidence="5">
    <location>
        <begin position="4"/>
        <end position="123"/>
    </location>
</feature>
<name>A0A7Z2GBB6_9BURK</name>
<organism evidence="6 7">
    <name type="scientific">Paraburkholderia acidiphila</name>
    <dbReference type="NCBI Taxonomy" id="2571747"/>
    <lineage>
        <taxon>Bacteria</taxon>
        <taxon>Pseudomonadati</taxon>
        <taxon>Pseudomonadota</taxon>
        <taxon>Betaproteobacteria</taxon>
        <taxon>Burkholderiales</taxon>
        <taxon>Burkholderiaceae</taxon>
        <taxon>Paraburkholderia</taxon>
    </lineage>
</organism>
<reference evidence="6 7" key="1">
    <citation type="submission" date="2019-12" db="EMBL/GenBank/DDBJ databases">
        <title>Paraburkholderia acidiphila 7Q-K02 sp. nov and Paraburkholderia acidisoli DHF22 sp. nov., two strains isolated from forest soil.</title>
        <authorList>
            <person name="Gao Z."/>
            <person name="Qiu L."/>
        </authorList>
    </citation>
    <scope>NUCLEOTIDE SEQUENCE [LARGE SCALE GENOMIC DNA]</scope>
    <source>
        <strain evidence="6 7">7Q-K02</strain>
    </source>
</reference>
<dbReference type="RefSeq" id="WP_158761577.1">
    <property type="nucleotide sequence ID" value="NZ_CP046911.1"/>
</dbReference>
<dbReference type="PROSITE" id="PS50110">
    <property type="entry name" value="RESPONSE_REGULATORY"/>
    <property type="match status" value="1"/>
</dbReference>
<dbReference type="EMBL" id="CP046911">
    <property type="protein sequence ID" value="QGZ58591.1"/>
    <property type="molecule type" value="Genomic_DNA"/>
</dbReference>
<dbReference type="InterPro" id="IPR001789">
    <property type="entry name" value="Sig_transdc_resp-reg_receiver"/>
</dbReference>
<dbReference type="SUPFAM" id="SSF46894">
    <property type="entry name" value="C-terminal effector domain of the bipartite response regulators"/>
    <property type="match status" value="1"/>
</dbReference>
<dbReference type="InterPro" id="IPR011006">
    <property type="entry name" value="CheY-like_superfamily"/>
</dbReference>
<keyword evidence="1" id="KW-0597">Phosphoprotein</keyword>
<keyword evidence="2" id="KW-0238">DNA-binding</keyword>
<evidence type="ECO:0000259" key="5">
    <source>
        <dbReference type="PROSITE" id="PS50110"/>
    </source>
</evidence>
<evidence type="ECO:0000256" key="1">
    <source>
        <dbReference type="ARBA" id="ARBA00022553"/>
    </source>
</evidence>
<dbReference type="KEGG" id="pacp:FAZ97_26785"/>
<dbReference type="AlphaFoldDB" id="A0A7Z2GBB6"/>
<dbReference type="CDD" id="cd17535">
    <property type="entry name" value="REC_NarL-like"/>
    <property type="match status" value="1"/>
</dbReference>
<evidence type="ECO:0000256" key="3">
    <source>
        <dbReference type="PROSITE-ProRule" id="PRU00169"/>
    </source>
</evidence>
<dbReference type="Pfam" id="PF00196">
    <property type="entry name" value="GerE"/>
    <property type="match status" value="1"/>
</dbReference>
<evidence type="ECO:0000256" key="2">
    <source>
        <dbReference type="ARBA" id="ARBA00023125"/>
    </source>
</evidence>
<evidence type="ECO:0000313" key="6">
    <source>
        <dbReference type="EMBL" id="QGZ58591.1"/>
    </source>
</evidence>
<accession>A0A7Z2GBB6</accession>
<dbReference type="SMART" id="SM00421">
    <property type="entry name" value="HTH_LUXR"/>
    <property type="match status" value="1"/>
</dbReference>
<dbReference type="GO" id="GO:0000160">
    <property type="term" value="P:phosphorelay signal transduction system"/>
    <property type="evidence" value="ECO:0007669"/>
    <property type="project" value="InterPro"/>
</dbReference>
<feature type="domain" description="HTH luxR-type" evidence="4">
    <location>
        <begin position="136"/>
        <end position="201"/>
    </location>
</feature>
<dbReference type="PANTHER" id="PTHR43214:SF17">
    <property type="entry name" value="TRANSCRIPTIONAL REGULATORY PROTEIN RCSB"/>
    <property type="match status" value="1"/>
</dbReference>
<dbReference type="GO" id="GO:0006355">
    <property type="term" value="P:regulation of DNA-templated transcription"/>
    <property type="evidence" value="ECO:0007669"/>
    <property type="project" value="InterPro"/>
</dbReference>
<evidence type="ECO:0000259" key="4">
    <source>
        <dbReference type="PROSITE" id="PS50043"/>
    </source>
</evidence>
<dbReference type="InterPro" id="IPR036388">
    <property type="entry name" value="WH-like_DNA-bd_sf"/>
</dbReference>
<dbReference type="PROSITE" id="PS50043">
    <property type="entry name" value="HTH_LUXR_2"/>
    <property type="match status" value="1"/>
</dbReference>
<comment type="caution">
    <text evidence="3">Lacks conserved residue(s) required for the propagation of feature annotation.</text>
</comment>
<dbReference type="Gene3D" id="1.10.10.10">
    <property type="entry name" value="Winged helix-like DNA-binding domain superfamily/Winged helix DNA-binding domain"/>
    <property type="match status" value="1"/>
</dbReference>
<gene>
    <name evidence="6" type="ORF">FAZ97_26785</name>
</gene>
<proteinExistence type="predicted"/>
<dbReference type="OrthoDB" id="8585266at2"/>
<dbReference type="Proteomes" id="UP000434209">
    <property type="component" value="Chromosome 3"/>
</dbReference>
<dbReference type="GO" id="GO:0003677">
    <property type="term" value="F:DNA binding"/>
    <property type="evidence" value="ECO:0007669"/>
    <property type="project" value="UniProtKB-KW"/>
</dbReference>